<feature type="domain" description="C2H2-type" evidence="9">
    <location>
        <begin position="364"/>
        <end position="391"/>
    </location>
</feature>
<keyword evidence="6" id="KW-0539">Nucleus</keyword>
<dbReference type="Pfam" id="PF00096">
    <property type="entry name" value="zf-C2H2"/>
    <property type="match status" value="4"/>
</dbReference>
<keyword evidence="11" id="KW-1185">Reference proteome</keyword>
<dbReference type="PROSITE" id="PS00028">
    <property type="entry name" value="ZINC_FINGER_C2H2_1"/>
    <property type="match status" value="6"/>
</dbReference>
<proteinExistence type="predicted"/>
<evidence type="ECO:0000259" key="9">
    <source>
        <dbReference type="PROSITE" id="PS50157"/>
    </source>
</evidence>
<evidence type="ECO:0000256" key="6">
    <source>
        <dbReference type="ARBA" id="ARBA00023242"/>
    </source>
</evidence>
<keyword evidence="5" id="KW-0862">Zinc</keyword>
<dbReference type="Proteomes" id="UP000183832">
    <property type="component" value="Unassembled WGS sequence"/>
</dbReference>
<dbReference type="GO" id="GO:0000981">
    <property type="term" value="F:DNA-binding transcription factor activity, RNA polymerase II-specific"/>
    <property type="evidence" value="ECO:0007669"/>
    <property type="project" value="TreeGrafter"/>
</dbReference>
<feature type="region of interest" description="Disordered" evidence="8">
    <location>
        <begin position="130"/>
        <end position="149"/>
    </location>
</feature>
<evidence type="ECO:0000256" key="8">
    <source>
        <dbReference type="SAM" id="MobiDB-lite"/>
    </source>
</evidence>
<keyword evidence="4 7" id="KW-0863">Zinc-finger</keyword>
<feature type="domain" description="C2H2-type" evidence="9">
    <location>
        <begin position="420"/>
        <end position="448"/>
    </location>
</feature>
<name>A0A1J1HR30_9DIPT</name>
<evidence type="ECO:0000256" key="2">
    <source>
        <dbReference type="ARBA" id="ARBA00022723"/>
    </source>
</evidence>
<feature type="domain" description="C2H2-type" evidence="9">
    <location>
        <begin position="392"/>
        <end position="419"/>
    </location>
</feature>
<comment type="subcellular location">
    <subcellularLocation>
        <location evidence="1">Nucleus</location>
    </subcellularLocation>
</comment>
<dbReference type="PANTHER" id="PTHR24394">
    <property type="entry name" value="ZINC FINGER PROTEIN"/>
    <property type="match status" value="1"/>
</dbReference>
<dbReference type="PANTHER" id="PTHR24394:SF29">
    <property type="entry name" value="MYONEURIN"/>
    <property type="match status" value="1"/>
</dbReference>
<dbReference type="InterPro" id="IPR013087">
    <property type="entry name" value="Znf_C2H2_type"/>
</dbReference>
<dbReference type="PROSITE" id="PS50157">
    <property type="entry name" value="ZINC_FINGER_C2H2_2"/>
    <property type="match status" value="6"/>
</dbReference>
<feature type="domain" description="C2H2-type" evidence="9">
    <location>
        <begin position="214"/>
        <end position="242"/>
    </location>
</feature>
<evidence type="ECO:0000256" key="4">
    <source>
        <dbReference type="ARBA" id="ARBA00022771"/>
    </source>
</evidence>
<sequence length="470" mass="54805">MNWCHLCGSADHVSVTEAEFVPLAQKICEISLDDNLQTCMDCNIFLYQIQVFIKKARNVANMMATLKKEMSSTQSKNEINSTVTEKSAEQSCSINNQEQCIKNESIPNIEEIYEEVETIYEEEVMEINDEVKNDDVDPDSISQEPDQDDDEKMFTFKCHVCDAPEFKKMFQLSAHTRSKHNALPQVKCYCNKYLSTMRGLQRHRAKHFPRKTDIKCIECRQIFKTKAGLDKHFAKRHGPNKKFFICSQCGRNFCNAKVLERHEITHELPSELRRNFACSECKKCFISNQARSFHFAKYHEKILSYFCEICFKGFYTKTSLTSHEETHKPSESVVCDLCNGSFKTLKYMKKHRSSHFLPLHGSYFLCDICHKQFRKKSLLRAHMLVHSKTAEHTCNICLRSFKKRAYLNTHMVTHTGEKKFQCMFCNRMFGDAGNCRKHKLRDHPGELAEYEERNGKRGVPNTIFIDIQCE</sequence>
<feature type="domain" description="C2H2-type" evidence="9">
    <location>
        <begin position="305"/>
        <end position="332"/>
    </location>
</feature>
<reference evidence="10 11" key="1">
    <citation type="submission" date="2015-04" db="EMBL/GenBank/DDBJ databases">
        <authorList>
            <person name="Syromyatnikov M.Y."/>
            <person name="Popov V.N."/>
        </authorList>
    </citation>
    <scope>NUCLEOTIDE SEQUENCE [LARGE SCALE GENOMIC DNA]</scope>
</reference>
<evidence type="ECO:0000256" key="5">
    <source>
        <dbReference type="ARBA" id="ARBA00022833"/>
    </source>
</evidence>
<evidence type="ECO:0000256" key="3">
    <source>
        <dbReference type="ARBA" id="ARBA00022737"/>
    </source>
</evidence>
<organism evidence="10 11">
    <name type="scientific">Clunio marinus</name>
    <dbReference type="NCBI Taxonomy" id="568069"/>
    <lineage>
        <taxon>Eukaryota</taxon>
        <taxon>Metazoa</taxon>
        <taxon>Ecdysozoa</taxon>
        <taxon>Arthropoda</taxon>
        <taxon>Hexapoda</taxon>
        <taxon>Insecta</taxon>
        <taxon>Pterygota</taxon>
        <taxon>Neoptera</taxon>
        <taxon>Endopterygota</taxon>
        <taxon>Diptera</taxon>
        <taxon>Nematocera</taxon>
        <taxon>Chironomoidea</taxon>
        <taxon>Chironomidae</taxon>
        <taxon>Clunio</taxon>
    </lineage>
</organism>
<evidence type="ECO:0000256" key="7">
    <source>
        <dbReference type="PROSITE-ProRule" id="PRU00042"/>
    </source>
</evidence>
<dbReference type="AlphaFoldDB" id="A0A1J1HR30"/>
<dbReference type="GO" id="GO:0008270">
    <property type="term" value="F:zinc ion binding"/>
    <property type="evidence" value="ECO:0007669"/>
    <property type="project" value="UniProtKB-KW"/>
</dbReference>
<dbReference type="EMBL" id="CVRI01000014">
    <property type="protein sequence ID" value="CRK89844.1"/>
    <property type="molecule type" value="Genomic_DNA"/>
</dbReference>
<keyword evidence="3" id="KW-0677">Repeat</keyword>
<evidence type="ECO:0000256" key="1">
    <source>
        <dbReference type="ARBA" id="ARBA00004123"/>
    </source>
</evidence>
<dbReference type="OrthoDB" id="3565419at2759"/>
<keyword evidence="2" id="KW-0479">Metal-binding</keyword>
<dbReference type="Gene3D" id="3.30.160.60">
    <property type="entry name" value="Classic Zinc Finger"/>
    <property type="match status" value="5"/>
</dbReference>
<dbReference type="SUPFAM" id="SSF57667">
    <property type="entry name" value="beta-beta-alpha zinc fingers"/>
    <property type="match status" value="5"/>
</dbReference>
<dbReference type="GO" id="GO:0005634">
    <property type="term" value="C:nucleus"/>
    <property type="evidence" value="ECO:0007669"/>
    <property type="project" value="UniProtKB-SubCell"/>
</dbReference>
<protein>
    <submittedName>
        <fullName evidence="10">CLUMA_CG003425, isoform A</fullName>
    </submittedName>
</protein>
<dbReference type="InterPro" id="IPR036236">
    <property type="entry name" value="Znf_C2H2_sf"/>
</dbReference>
<dbReference type="STRING" id="568069.A0A1J1HR30"/>
<dbReference type="SMART" id="SM00355">
    <property type="entry name" value="ZnF_C2H2"/>
    <property type="match status" value="10"/>
</dbReference>
<evidence type="ECO:0000313" key="11">
    <source>
        <dbReference type="Proteomes" id="UP000183832"/>
    </source>
</evidence>
<feature type="domain" description="C2H2-type" evidence="9">
    <location>
        <begin position="244"/>
        <end position="271"/>
    </location>
</feature>
<evidence type="ECO:0000313" key="10">
    <source>
        <dbReference type="EMBL" id="CRK89844.1"/>
    </source>
</evidence>
<accession>A0A1J1HR30</accession>
<gene>
    <name evidence="10" type="ORF">CLUMA_CG003425</name>
</gene>